<sequence>MKVKICGIRTVEAARHAVQCGTDALGFVFADSKRKITALKAKKIIETLPENVWKVGVFVNEGASEIKQIAETAGLTHIQLHGDEVPDDYRSIGLPLIKGVSVQSPKDLEKIDTIKADYILLDSPPAEYRGGNGSSFEWDLAKAIGKSKTNIILAGGLDPQNINEAIAKVNPLMVDVSSGVETNGEKDLAKIKTFINNAKNEGEEV</sequence>
<name>A0A0A8XA71_MESS1</name>
<accession>A0A0A8XA71</accession>
<dbReference type="OrthoDB" id="9786954at2"/>
<dbReference type="FunFam" id="3.20.20.70:FF:000075">
    <property type="entry name" value="Tryptophan biosynthesis protein TRP1"/>
    <property type="match status" value="1"/>
</dbReference>
<dbReference type="UniPathway" id="UPA00035">
    <property type="reaction ID" value="UER00042"/>
</dbReference>
<evidence type="ECO:0000256" key="9">
    <source>
        <dbReference type="ARBA" id="ARBA00023235"/>
    </source>
</evidence>
<comment type="similarity">
    <text evidence="3 10">Belongs to the TrpF family.</text>
</comment>
<dbReference type="Gene3D" id="3.20.20.70">
    <property type="entry name" value="Aldolase class I"/>
    <property type="match status" value="1"/>
</dbReference>
<comment type="caution">
    <text evidence="12">The sequence shown here is derived from an EMBL/GenBank/DDBJ whole genome shotgun (WGS) entry which is preliminary data.</text>
</comment>
<dbReference type="SUPFAM" id="SSF51366">
    <property type="entry name" value="Ribulose-phoshate binding barrel"/>
    <property type="match status" value="1"/>
</dbReference>
<dbReference type="GO" id="GO:0004640">
    <property type="term" value="F:phosphoribosylanthranilate isomerase activity"/>
    <property type="evidence" value="ECO:0007669"/>
    <property type="project" value="UniProtKB-UniRule"/>
</dbReference>
<gene>
    <name evidence="10" type="primary">trpF</name>
    <name evidence="12" type="ORF">SAMD00020551_4058</name>
</gene>
<dbReference type="Pfam" id="PF00697">
    <property type="entry name" value="PRAI"/>
    <property type="match status" value="1"/>
</dbReference>
<comment type="catalytic activity">
    <reaction evidence="1 10">
        <text>N-(5-phospho-beta-D-ribosyl)anthranilate = 1-(2-carboxyphenylamino)-1-deoxy-D-ribulose 5-phosphate</text>
        <dbReference type="Rhea" id="RHEA:21540"/>
        <dbReference type="ChEBI" id="CHEBI:18277"/>
        <dbReference type="ChEBI" id="CHEBI:58613"/>
        <dbReference type="EC" id="5.3.1.24"/>
    </reaction>
</comment>
<keyword evidence="7 10" id="KW-0822">Tryptophan biosynthesis</keyword>
<evidence type="ECO:0000256" key="1">
    <source>
        <dbReference type="ARBA" id="ARBA00001164"/>
    </source>
</evidence>
<dbReference type="EMBL" id="BASE01000098">
    <property type="protein sequence ID" value="GAM15887.1"/>
    <property type="molecule type" value="Genomic_DNA"/>
</dbReference>
<evidence type="ECO:0000256" key="7">
    <source>
        <dbReference type="ARBA" id="ARBA00022822"/>
    </source>
</evidence>
<keyword evidence="8 10" id="KW-0057">Aromatic amino acid biosynthesis</keyword>
<evidence type="ECO:0000256" key="6">
    <source>
        <dbReference type="ARBA" id="ARBA00022605"/>
    </source>
</evidence>
<dbReference type="Proteomes" id="UP000031014">
    <property type="component" value="Unassembled WGS sequence"/>
</dbReference>
<evidence type="ECO:0000313" key="12">
    <source>
        <dbReference type="EMBL" id="GAM15887.1"/>
    </source>
</evidence>
<evidence type="ECO:0000256" key="3">
    <source>
        <dbReference type="ARBA" id="ARBA00007571"/>
    </source>
</evidence>
<evidence type="ECO:0000313" key="13">
    <source>
        <dbReference type="Proteomes" id="UP000031014"/>
    </source>
</evidence>
<dbReference type="AlphaFoldDB" id="A0A0A8XA71"/>
<evidence type="ECO:0000256" key="2">
    <source>
        <dbReference type="ARBA" id="ARBA00004664"/>
    </source>
</evidence>
<proteinExistence type="inferred from homology"/>
<dbReference type="InterPro" id="IPR013785">
    <property type="entry name" value="Aldolase_TIM"/>
</dbReference>
<evidence type="ECO:0000256" key="4">
    <source>
        <dbReference type="ARBA" id="ARBA00012572"/>
    </source>
</evidence>
<dbReference type="InterPro" id="IPR044643">
    <property type="entry name" value="TrpF_fam"/>
</dbReference>
<comment type="pathway">
    <text evidence="2 10">Amino-acid biosynthesis; L-tryptophan biosynthesis; L-tryptophan from chorismate: step 3/5.</text>
</comment>
<reference evidence="12 13" key="1">
    <citation type="submission" date="2013-06" db="EMBL/GenBank/DDBJ databases">
        <title>Whole genome shotgun sequence of Bacillus selenatarsenatis SF-1.</title>
        <authorList>
            <person name="Kuroda M."/>
            <person name="Sei K."/>
            <person name="Yamashita M."/>
            <person name="Ike M."/>
        </authorList>
    </citation>
    <scope>NUCLEOTIDE SEQUENCE [LARGE SCALE GENOMIC DNA]</scope>
    <source>
        <strain evidence="12 13">SF-1</strain>
    </source>
</reference>
<dbReference type="PANTHER" id="PTHR42894">
    <property type="entry name" value="N-(5'-PHOSPHORIBOSYL)ANTHRANILATE ISOMERASE"/>
    <property type="match status" value="1"/>
</dbReference>
<evidence type="ECO:0000256" key="8">
    <source>
        <dbReference type="ARBA" id="ARBA00023141"/>
    </source>
</evidence>
<evidence type="ECO:0000256" key="5">
    <source>
        <dbReference type="ARBA" id="ARBA00022272"/>
    </source>
</evidence>
<feature type="domain" description="N-(5'phosphoribosyl) anthranilate isomerase (PRAI)" evidence="11">
    <location>
        <begin position="3"/>
        <end position="197"/>
    </location>
</feature>
<dbReference type="PANTHER" id="PTHR42894:SF1">
    <property type="entry name" value="N-(5'-PHOSPHORIBOSYL)ANTHRANILATE ISOMERASE"/>
    <property type="match status" value="1"/>
</dbReference>
<evidence type="ECO:0000259" key="11">
    <source>
        <dbReference type="Pfam" id="PF00697"/>
    </source>
</evidence>
<keyword evidence="6 10" id="KW-0028">Amino-acid biosynthesis</keyword>
<dbReference type="InterPro" id="IPR011060">
    <property type="entry name" value="RibuloseP-bd_barrel"/>
</dbReference>
<dbReference type="InterPro" id="IPR001240">
    <property type="entry name" value="PRAI_dom"/>
</dbReference>
<dbReference type="RefSeq" id="WP_041967508.1">
    <property type="nucleotide sequence ID" value="NZ_BASE01000098.1"/>
</dbReference>
<dbReference type="GO" id="GO:0000162">
    <property type="term" value="P:L-tryptophan biosynthetic process"/>
    <property type="evidence" value="ECO:0007669"/>
    <property type="project" value="UniProtKB-UniRule"/>
</dbReference>
<keyword evidence="9 10" id="KW-0413">Isomerase</keyword>
<evidence type="ECO:0000256" key="10">
    <source>
        <dbReference type="HAMAP-Rule" id="MF_00135"/>
    </source>
</evidence>
<dbReference type="STRING" id="1321606.SAMD00020551_4058"/>
<keyword evidence="13" id="KW-1185">Reference proteome</keyword>
<dbReference type="EC" id="5.3.1.24" evidence="4 10"/>
<dbReference type="CDD" id="cd00405">
    <property type="entry name" value="PRAI"/>
    <property type="match status" value="1"/>
</dbReference>
<organism evidence="12 13">
    <name type="scientific">Mesobacillus selenatarsenatis (strain DSM 18680 / JCM 14380 / FERM P-15431 / SF-1)</name>
    <dbReference type="NCBI Taxonomy" id="1321606"/>
    <lineage>
        <taxon>Bacteria</taxon>
        <taxon>Bacillati</taxon>
        <taxon>Bacillota</taxon>
        <taxon>Bacilli</taxon>
        <taxon>Bacillales</taxon>
        <taxon>Bacillaceae</taxon>
        <taxon>Mesobacillus</taxon>
    </lineage>
</organism>
<protein>
    <recommendedName>
        <fullName evidence="5 10">N-(5'-phosphoribosyl)anthranilate isomerase</fullName>
        <shortName evidence="10">PRAI</shortName>
        <ecNumber evidence="4 10">5.3.1.24</ecNumber>
    </recommendedName>
</protein>
<dbReference type="HAMAP" id="MF_00135">
    <property type="entry name" value="PRAI"/>
    <property type="match status" value="1"/>
</dbReference>